<dbReference type="EMBL" id="SRLO01000272">
    <property type="protein sequence ID" value="TNN63442.1"/>
    <property type="molecule type" value="Genomic_DNA"/>
</dbReference>
<evidence type="ECO:0000313" key="2">
    <source>
        <dbReference type="EMBL" id="TNN63442.1"/>
    </source>
</evidence>
<accession>A0A4Z2HF75</accession>
<keyword evidence="3" id="KW-1185">Reference proteome</keyword>
<organism evidence="2 3">
    <name type="scientific">Liparis tanakae</name>
    <name type="common">Tanaka's snailfish</name>
    <dbReference type="NCBI Taxonomy" id="230148"/>
    <lineage>
        <taxon>Eukaryota</taxon>
        <taxon>Metazoa</taxon>
        <taxon>Chordata</taxon>
        <taxon>Craniata</taxon>
        <taxon>Vertebrata</taxon>
        <taxon>Euteleostomi</taxon>
        <taxon>Actinopterygii</taxon>
        <taxon>Neopterygii</taxon>
        <taxon>Teleostei</taxon>
        <taxon>Neoteleostei</taxon>
        <taxon>Acanthomorphata</taxon>
        <taxon>Eupercaria</taxon>
        <taxon>Perciformes</taxon>
        <taxon>Cottioidei</taxon>
        <taxon>Cottales</taxon>
        <taxon>Liparidae</taxon>
        <taxon>Liparis</taxon>
    </lineage>
</organism>
<gene>
    <name evidence="2" type="ORF">EYF80_026292</name>
</gene>
<sequence length="188" mass="21234">MQPARCGEINVGVYRGRKKKKKKRRKEAWARAVRVMPAKTGAGGAAALEARIQSDSHYYRGYRCHGNTFYFFSCHAVSARRLSLGSTRFGGTSDSRPPKRSRRPPTDPKGRPAPGDDFEALNSKRMSTSKRTVRRRRIAFCCRGVESHCGCCVKSIITLRVPAADYENETIQLDCVWMRGEFNYTPSH</sequence>
<proteinExistence type="predicted"/>
<evidence type="ECO:0000256" key="1">
    <source>
        <dbReference type="SAM" id="MobiDB-lite"/>
    </source>
</evidence>
<dbReference type="Proteomes" id="UP000314294">
    <property type="component" value="Unassembled WGS sequence"/>
</dbReference>
<evidence type="ECO:0000313" key="3">
    <source>
        <dbReference type="Proteomes" id="UP000314294"/>
    </source>
</evidence>
<protein>
    <submittedName>
        <fullName evidence="2">Uncharacterized protein</fullName>
    </submittedName>
</protein>
<name>A0A4Z2HF75_9TELE</name>
<reference evidence="2 3" key="1">
    <citation type="submission" date="2019-03" db="EMBL/GenBank/DDBJ databases">
        <title>First draft genome of Liparis tanakae, snailfish: a comprehensive survey of snailfish specific genes.</title>
        <authorList>
            <person name="Kim W."/>
            <person name="Song I."/>
            <person name="Jeong J.-H."/>
            <person name="Kim D."/>
            <person name="Kim S."/>
            <person name="Ryu S."/>
            <person name="Song J.Y."/>
            <person name="Lee S.K."/>
        </authorList>
    </citation>
    <scope>NUCLEOTIDE SEQUENCE [LARGE SCALE GENOMIC DNA]</scope>
    <source>
        <tissue evidence="2">Muscle</tissue>
    </source>
</reference>
<dbReference type="AlphaFoldDB" id="A0A4Z2HF75"/>
<comment type="caution">
    <text evidence="2">The sequence shown here is derived from an EMBL/GenBank/DDBJ whole genome shotgun (WGS) entry which is preliminary data.</text>
</comment>
<feature type="region of interest" description="Disordered" evidence="1">
    <location>
        <begin position="86"/>
        <end position="130"/>
    </location>
</feature>